<dbReference type="InterPro" id="IPR011333">
    <property type="entry name" value="SKP1/BTB/POZ_sf"/>
</dbReference>
<dbReference type="Pfam" id="PF00651">
    <property type="entry name" value="BTB"/>
    <property type="match status" value="1"/>
</dbReference>
<dbReference type="Gene3D" id="3.30.710.10">
    <property type="entry name" value="Potassium Channel Kv1.1, Chain A"/>
    <property type="match status" value="1"/>
</dbReference>
<proteinExistence type="predicted"/>
<dbReference type="SUPFAM" id="SSF54695">
    <property type="entry name" value="POZ domain"/>
    <property type="match status" value="1"/>
</dbReference>
<keyword evidence="3" id="KW-1185">Reference proteome</keyword>
<accession>A0AA36IT24</accession>
<dbReference type="Pfam" id="PF07707">
    <property type="entry name" value="BACK"/>
    <property type="match status" value="1"/>
</dbReference>
<dbReference type="Gene3D" id="1.25.40.420">
    <property type="match status" value="1"/>
</dbReference>
<feature type="non-terminal residue" evidence="2">
    <location>
        <position position="1"/>
    </location>
</feature>
<dbReference type="InterPro" id="IPR000210">
    <property type="entry name" value="BTB/POZ_dom"/>
</dbReference>
<dbReference type="AlphaFoldDB" id="A0AA36IT24"/>
<dbReference type="SMART" id="SM00225">
    <property type="entry name" value="BTB"/>
    <property type="match status" value="1"/>
</dbReference>
<reference evidence="2" key="1">
    <citation type="submission" date="2023-08" db="EMBL/GenBank/DDBJ databases">
        <authorList>
            <person name="Chen Y."/>
            <person name="Shah S."/>
            <person name="Dougan E. K."/>
            <person name="Thang M."/>
            <person name="Chan C."/>
        </authorList>
    </citation>
    <scope>NUCLEOTIDE SEQUENCE</scope>
</reference>
<dbReference type="InterPro" id="IPR051481">
    <property type="entry name" value="BTB-POZ/Galectin-3-binding"/>
</dbReference>
<dbReference type="InterPro" id="IPR011705">
    <property type="entry name" value="BACK"/>
</dbReference>
<gene>
    <name evidence="2" type="ORF">EVOR1521_LOCUS17355</name>
</gene>
<comment type="caution">
    <text evidence="2">The sequence shown here is derived from an EMBL/GenBank/DDBJ whole genome shotgun (WGS) entry which is preliminary data.</text>
</comment>
<dbReference type="PANTHER" id="PTHR24410:SF23">
    <property type="entry name" value="BTB DOMAIN-CONTAINING PROTEIN-RELATED"/>
    <property type="match status" value="1"/>
</dbReference>
<sequence length="328" mass="37019">MAKLFEEIFQPGGSGDILLVIRDPIAGEDVLRLCCHSLILTQHGYFYKMLSSETPLREGITREAVISEPRTEFVELLRFIYTNQVDVNEHTVLGLLTLADKYCIDEVVTLCLKYVKDNFDADMFFTFYNITTFNSTYHDKLKDQLMSAMLLRRNLCAITDDPRWEDLPVGLVESILRQDDLPIACEAEVLTLIAKWIAGRKKREEDVTRLLRCFRRGDSVRVRVSDIAALMQALGAILATILRAAATWVRSYGPIGPSSSGWDIFSDKVPRKGAAVWDPNFIIHREGAGAMQASAESGERREGNNVEIIHQMGPKDFLQQEPGWAYPG</sequence>
<name>A0AA36IT24_9DINO</name>
<dbReference type="Proteomes" id="UP001178507">
    <property type="component" value="Unassembled WGS sequence"/>
</dbReference>
<dbReference type="PANTHER" id="PTHR24410">
    <property type="entry name" value="HL07962P-RELATED"/>
    <property type="match status" value="1"/>
</dbReference>
<dbReference type="PROSITE" id="PS50097">
    <property type="entry name" value="BTB"/>
    <property type="match status" value="1"/>
</dbReference>
<organism evidence="2 3">
    <name type="scientific">Effrenium voratum</name>
    <dbReference type="NCBI Taxonomy" id="2562239"/>
    <lineage>
        <taxon>Eukaryota</taxon>
        <taxon>Sar</taxon>
        <taxon>Alveolata</taxon>
        <taxon>Dinophyceae</taxon>
        <taxon>Suessiales</taxon>
        <taxon>Symbiodiniaceae</taxon>
        <taxon>Effrenium</taxon>
    </lineage>
</organism>
<protein>
    <recommendedName>
        <fullName evidence="1">BTB domain-containing protein</fullName>
    </recommendedName>
</protein>
<dbReference type="EMBL" id="CAUJNA010002290">
    <property type="protein sequence ID" value="CAJ1392203.1"/>
    <property type="molecule type" value="Genomic_DNA"/>
</dbReference>
<feature type="domain" description="BTB" evidence="1">
    <location>
        <begin position="15"/>
        <end position="89"/>
    </location>
</feature>
<evidence type="ECO:0000313" key="2">
    <source>
        <dbReference type="EMBL" id="CAJ1392203.1"/>
    </source>
</evidence>
<evidence type="ECO:0000259" key="1">
    <source>
        <dbReference type="PROSITE" id="PS50097"/>
    </source>
</evidence>
<evidence type="ECO:0000313" key="3">
    <source>
        <dbReference type="Proteomes" id="UP001178507"/>
    </source>
</evidence>